<dbReference type="GeneID" id="87836834"/>
<keyword evidence="1" id="KW-0732">Signal</keyword>
<sequence>MPRAARHWPGHLTSFRLFHLAVLASSPTLSNHGGSHNPSLACQTAPIWPKQAGQHPTTMAAHGNKLTKSSRGLEPRTRLSHSAGGSLGFIDRAGRIGRGPLCDIVYVEPWIICAVKDPSSPIPTI</sequence>
<dbReference type="EMBL" id="JAUEPN010000008">
    <property type="protein sequence ID" value="KAK3291998.1"/>
    <property type="molecule type" value="Genomic_DNA"/>
</dbReference>
<feature type="signal peptide" evidence="1">
    <location>
        <begin position="1"/>
        <end position="24"/>
    </location>
</feature>
<evidence type="ECO:0008006" key="4">
    <source>
        <dbReference type="Google" id="ProtNLM"/>
    </source>
</evidence>
<feature type="chain" id="PRO_5042164794" description="Secreted protein" evidence="1">
    <location>
        <begin position="25"/>
        <end position="125"/>
    </location>
</feature>
<evidence type="ECO:0000313" key="3">
    <source>
        <dbReference type="Proteomes" id="UP001278766"/>
    </source>
</evidence>
<gene>
    <name evidence="2" type="ORF">B0H64DRAFT_243733</name>
</gene>
<comment type="caution">
    <text evidence="2">The sequence shown here is derived from an EMBL/GenBank/DDBJ whole genome shotgun (WGS) entry which is preliminary data.</text>
</comment>
<keyword evidence="3" id="KW-1185">Reference proteome</keyword>
<name>A0AAE0H8P1_9PEZI</name>
<organism evidence="2 3">
    <name type="scientific">Chaetomium fimeti</name>
    <dbReference type="NCBI Taxonomy" id="1854472"/>
    <lineage>
        <taxon>Eukaryota</taxon>
        <taxon>Fungi</taxon>
        <taxon>Dikarya</taxon>
        <taxon>Ascomycota</taxon>
        <taxon>Pezizomycotina</taxon>
        <taxon>Sordariomycetes</taxon>
        <taxon>Sordariomycetidae</taxon>
        <taxon>Sordariales</taxon>
        <taxon>Chaetomiaceae</taxon>
        <taxon>Chaetomium</taxon>
    </lineage>
</organism>
<reference evidence="2" key="2">
    <citation type="submission" date="2023-06" db="EMBL/GenBank/DDBJ databases">
        <authorList>
            <consortium name="Lawrence Berkeley National Laboratory"/>
            <person name="Haridas S."/>
            <person name="Hensen N."/>
            <person name="Bonometti L."/>
            <person name="Westerberg I."/>
            <person name="Brannstrom I.O."/>
            <person name="Guillou S."/>
            <person name="Cros-Aarteil S."/>
            <person name="Calhoun S."/>
            <person name="Kuo A."/>
            <person name="Mondo S."/>
            <person name="Pangilinan J."/>
            <person name="Riley R."/>
            <person name="Labutti K."/>
            <person name="Andreopoulos B."/>
            <person name="Lipzen A."/>
            <person name="Chen C."/>
            <person name="Yanf M."/>
            <person name="Daum C."/>
            <person name="Ng V."/>
            <person name="Clum A."/>
            <person name="Steindorff A."/>
            <person name="Ohm R."/>
            <person name="Martin F."/>
            <person name="Silar P."/>
            <person name="Natvig D."/>
            <person name="Lalanne C."/>
            <person name="Gautier V."/>
            <person name="Ament-Velasquez S.L."/>
            <person name="Kruys A."/>
            <person name="Hutchinson M.I."/>
            <person name="Powell A.J."/>
            <person name="Barry K."/>
            <person name="Miller A.N."/>
            <person name="Grigoriev I.V."/>
            <person name="Debuchy R."/>
            <person name="Gladieux P."/>
            <person name="Thoren M.H."/>
            <person name="Johannesson H."/>
        </authorList>
    </citation>
    <scope>NUCLEOTIDE SEQUENCE</scope>
    <source>
        <strain evidence="2">CBS 168.71</strain>
    </source>
</reference>
<dbReference type="AlphaFoldDB" id="A0AAE0H8P1"/>
<evidence type="ECO:0000256" key="1">
    <source>
        <dbReference type="SAM" id="SignalP"/>
    </source>
</evidence>
<accession>A0AAE0H8P1</accession>
<reference evidence="2" key="1">
    <citation type="journal article" date="2023" name="Mol. Phylogenet. Evol.">
        <title>Genome-scale phylogeny and comparative genomics of the fungal order Sordariales.</title>
        <authorList>
            <person name="Hensen N."/>
            <person name="Bonometti L."/>
            <person name="Westerberg I."/>
            <person name="Brannstrom I.O."/>
            <person name="Guillou S."/>
            <person name="Cros-Aarteil S."/>
            <person name="Calhoun S."/>
            <person name="Haridas S."/>
            <person name="Kuo A."/>
            <person name="Mondo S."/>
            <person name="Pangilinan J."/>
            <person name="Riley R."/>
            <person name="LaButti K."/>
            <person name="Andreopoulos B."/>
            <person name="Lipzen A."/>
            <person name="Chen C."/>
            <person name="Yan M."/>
            <person name="Daum C."/>
            <person name="Ng V."/>
            <person name="Clum A."/>
            <person name="Steindorff A."/>
            <person name="Ohm R.A."/>
            <person name="Martin F."/>
            <person name="Silar P."/>
            <person name="Natvig D.O."/>
            <person name="Lalanne C."/>
            <person name="Gautier V."/>
            <person name="Ament-Velasquez S.L."/>
            <person name="Kruys A."/>
            <person name="Hutchinson M.I."/>
            <person name="Powell A.J."/>
            <person name="Barry K."/>
            <person name="Miller A.N."/>
            <person name="Grigoriev I.V."/>
            <person name="Debuchy R."/>
            <person name="Gladieux P."/>
            <person name="Hiltunen Thoren M."/>
            <person name="Johannesson H."/>
        </authorList>
    </citation>
    <scope>NUCLEOTIDE SEQUENCE</scope>
    <source>
        <strain evidence="2">CBS 168.71</strain>
    </source>
</reference>
<protein>
    <recommendedName>
        <fullName evidence="4">Secreted protein</fullName>
    </recommendedName>
</protein>
<proteinExistence type="predicted"/>
<dbReference type="RefSeq" id="XP_062655512.1">
    <property type="nucleotide sequence ID" value="XM_062799886.1"/>
</dbReference>
<evidence type="ECO:0000313" key="2">
    <source>
        <dbReference type="EMBL" id="KAK3291998.1"/>
    </source>
</evidence>
<dbReference type="Proteomes" id="UP001278766">
    <property type="component" value="Unassembled WGS sequence"/>
</dbReference>